<gene>
    <name evidence="1" type="primary">sodN</name>
    <name evidence="1" type="ORF">FEAC_04040</name>
</gene>
<dbReference type="EC" id="1.15.1.1" evidence="1"/>
<dbReference type="eggNOG" id="ENOG502ZR3M">
    <property type="taxonomic scope" value="Bacteria"/>
</dbReference>
<dbReference type="Gene3D" id="1.20.120.400">
    <property type="entry name" value="Nickel-containing superoxide dismutase"/>
    <property type="match status" value="1"/>
</dbReference>
<reference evidence="1 2" key="1">
    <citation type="submission" date="2015-01" db="EMBL/GenBank/DDBJ databases">
        <title>Draft genome of the acidophilic iron oxidizer Ferrimicrobium acidiphilum strain T23.</title>
        <authorList>
            <person name="Poehlein A."/>
            <person name="Eisen S."/>
            <person name="Schloemann M."/>
            <person name="Johnson B.D."/>
            <person name="Daniel R."/>
            <person name="Muehling M."/>
        </authorList>
    </citation>
    <scope>NUCLEOTIDE SEQUENCE [LARGE SCALE GENOMIC DNA]</scope>
    <source>
        <strain evidence="1 2">T23</strain>
    </source>
</reference>
<protein>
    <submittedName>
        <fullName evidence="1">Superoxide dismutase [Ni]</fullName>
        <ecNumber evidence="1">1.15.1.1</ecNumber>
    </submittedName>
</protein>
<dbReference type="NCBIfam" id="TIGR02753">
    <property type="entry name" value="sodN"/>
    <property type="match status" value="1"/>
</dbReference>
<dbReference type="AlphaFoldDB" id="A0A0D8FWJ3"/>
<dbReference type="GO" id="GO:0004784">
    <property type="term" value="F:superoxide dismutase activity"/>
    <property type="evidence" value="ECO:0007669"/>
    <property type="project" value="UniProtKB-EC"/>
</dbReference>
<sequence>MESPTTSYRWKNNHVAAKVAAKNTTGVGKWQERPALAERRVALKVRSNTPSPGKLLVSNNKEKGQLMFLTKVLTLVDTLRAPAQASAHCDLPCGVYDPAQARIEAESIKAIVEKYNASDDQYFRDRATLIKEERAAEVNHHLDVLWYQYFQPAHLEKYPQLHEVFWNAKKLTSQVKRANDVAIADQLLASIGQISDIFWETKK</sequence>
<keyword evidence="2" id="KW-1185">Reference proteome</keyword>
<organism evidence="1 2">
    <name type="scientific">Ferrimicrobium acidiphilum DSM 19497</name>
    <dbReference type="NCBI Taxonomy" id="1121877"/>
    <lineage>
        <taxon>Bacteria</taxon>
        <taxon>Bacillati</taxon>
        <taxon>Actinomycetota</taxon>
        <taxon>Acidimicrobiia</taxon>
        <taxon>Acidimicrobiales</taxon>
        <taxon>Acidimicrobiaceae</taxon>
        <taxon>Ferrimicrobium</taxon>
    </lineage>
</organism>
<dbReference type="EMBL" id="JXUW01000003">
    <property type="protein sequence ID" value="KJE77660.1"/>
    <property type="molecule type" value="Genomic_DNA"/>
</dbReference>
<name>A0A0D8FWJ3_9ACTN</name>
<dbReference type="PATRIC" id="fig|1121877.4.peg.438"/>
<evidence type="ECO:0000313" key="2">
    <source>
        <dbReference type="Proteomes" id="UP000032336"/>
    </source>
</evidence>
<comment type="caution">
    <text evidence="1">The sequence shown here is derived from an EMBL/GenBank/DDBJ whole genome shotgun (WGS) entry which is preliminary data.</text>
</comment>
<dbReference type="Proteomes" id="UP000032336">
    <property type="component" value="Unassembled WGS sequence"/>
</dbReference>
<dbReference type="Pfam" id="PF09055">
    <property type="entry name" value="Sod_Ni"/>
    <property type="match status" value="1"/>
</dbReference>
<evidence type="ECO:0000313" key="1">
    <source>
        <dbReference type="EMBL" id="KJE77660.1"/>
    </source>
</evidence>
<dbReference type="InterPro" id="IPR036502">
    <property type="entry name" value="NiSOD_sf"/>
</dbReference>
<dbReference type="SUPFAM" id="SSF109770">
    <property type="entry name" value="Nickel-containing superoxide dismutase, NiSOD"/>
    <property type="match status" value="1"/>
</dbReference>
<dbReference type="InterPro" id="IPR014123">
    <property type="entry name" value="Superoxide_dismutase_Ni-type"/>
</dbReference>
<keyword evidence="1" id="KW-0560">Oxidoreductase</keyword>
<dbReference type="GO" id="GO:0016151">
    <property type="term" value="F:nickel cation binding"/>
    <property type="evidence" value="ECO:0007669"/>
    <property type="project" value="InterPro"/>
</dbReference>
<dbReference type="STRING" id="1121877.FEAC_04040"/>
<proteinExistence type="predicted"/>
<accession>A0A0D8FWJ3</accession>